<feature type="domain" description="EthD" evidence="1">
    <location>
        <begin position="11"/>
        <end position="102"/>
    </location>
</feature>
<accession>A0ABU1MLV2</accession>
<evidence type="ECO:0000313" key="3">
    <source>
        <dbReference type="Proteomes" id="UP001184150"/>
    </source>
</evidence>
<proteinExistence type="predicted"/>
<keyword evidence="3" id="KW-1185">Reference proteome</keyword>
<dbReference type="Proteomes" id="UP001184150">
    <property type="component" value="Unassembled WGS sequence"/>
</dbReference>
<name>A0ABU1MLV2_9SPHN</name>
<protein>
    <recommendedName>
        <fullName evidence="1">EthD domain-containing protein</fullName>
    </recommendedName>
</protein>
<dbReference type="InterPro" id="IPR011008">
    <property type="entry name" value="Dimeric_a/b-barrel"/>
</dbReference>
<organism evidence="2 3">
    <name type="scientific">Novosphingobium capsulatum</name>
    <dbReference type="NCBI Taxonomy" id="13688"/>
    <lineage>
        <taxon>Bacteria</taxon>
        <taxon>Pseudomonadati</taxon>
        <taxon>Pseudomonadota</taxon>
        <taxon>Alphaproteobacteria</taxon>
        <taxon>Sphingomonadales</taxon>
        <taxon>Sphingomonadaceae</taxon>
        <taxon>Novosphingobium</taxon>
    </lineage>
</organism>
<dbReference type="RefSeq" id="WP_062785806.1">
    <property type="nucleotide sequence ID" value="NZ_CP140000.1"/>
</dbReference>
<dbReference type="SUPFAM" id="SSF54909">
    <property type="entry name" value="Dimeric alpha+beta barrel"/>
    <property type="match status" value="1"/>
</dbReference>
<sequence>MLKIVAAVRRKPGMTHAEYLAYIEQVHGKLATDNPLQLHRYVQNHAFDGAYGSGDRPDHVGVFHRDSVTELYFTSPQAMAETFSAEYNRTVIAPDGAHFAELPTNQALLTIETVLVPPPAAPAANTVKIMMLLACADGVVAANAQGGWQAAHEAGLAAAPAFATAICGLTRSDPQESGPGAAMAAHFGGGDQPPLALLVSIWAPEDALANFRRYERSVLASGLFHRDYSYFLFTREVEILAPRTDQ</sequence>
<evidence type="ECO:0000313" key="2">
    <source>
        <dbReference type="EMBL" id="MDR6511320.1"/>
    </source>
</evidence>
<gene>
    <name evidence="2" type="ORF">J2792_002192</name>
</gene>
<comment type="caution">
    <text evidence="2">The sequence shown here is derived from an EMBL/GenBank/DDBJ whole genome shotgun (WGS) entry which is preliminary data.</text>
</comment>
<dbReference type="EMBL" id="JAVDRD010000005">
    <property type="protein sequence ID" value="MDR6511320.1"/>
    <property type="molecule type" value="Genomic_DNA"/>
</dbReference>
<dbReference type="InterPro" id="IPR009799">
    <property type="entry name" value="EthD_dom"/>
</dbReference>
<reference evidence="2 3" key="1">
    <citation type="submission" date="2023-07" db="EMBL/GenBank/DDBJ databases">
        <title>Sorghum-associated microbial communities from plants grown in Nebraska, USA.</title>
        <authorList>
            <person name="Schachtman D."/>
        </authorList>
    </citation>
    <scope>NUCLEOTIDE SEQUENCE [LARGE SCALE GENOMIC DNA]</scope>
    <source>
        <strain evidence="2 3">DS1027</strain>
    </source>
</reference>
<dbReference type="Pfam" id="PF07110">
    <property type="entry name" value="EthD"/>
    <property type="match status" value="1"/>
</dbReference>
<dbReference type="Gene3D" id="3.30.70.100">
    <property type="match status" value="1"/>
</dbReference>
<evidence type="ECO:0000259" key="1">
    <source>
        <dbReference type="Pfam" id="PF07110"/>
    </source>
</evidence>